<dbReference type="AlphaFoldDB" id="A0A2P7QW63"/>
<proteinExistence type="predicted"/>
<dbReference type="RefSeq" id="WP_106512375.1">
    <property type="nucleotide sequence ID" value="NZ_PXYI01000002.1"/>
</dbReference>
<name>A0A2P7QW63_9SPHN</name>
<sequence>MADPDGLAALSAEFNALPERTQRAILAALPASERFEAMVMLREATAALPGPAIPTSRKAEATCSEWLLERLRYRSGEEAGEASWTMTSASWTALMEVANGLGIDPAPRQTESLQQHRPTLFDSVARLFTRSGR</sequence>
<reference evidence="1 2" key="1">
    <citation type="submission" date="2018-03" db="EMBL/GenBank/DDBJ databases">
        <title>The draft genome of Sphingosinicella sp. GL-C-18.</title>
        <authorList>
            <person name="Liu L."/>
            <person name="Li L."/>
            <person name="Liang L."/>
            <person name="Zhang X."/>
            <person name="Wang T."/>
        </authorList>
    </citation>
    <scope>NUCLEOTIDE SEQUENCE [LARGE SCALE GENOMIC DNA]</scope>
    <source>
        <strain evidence="1 2">GL-C-18</strain>
    </source>
</reference>
<dbReference type="Proteomes" id="UP000241167">
    <property type="component" value="Unassembled WGS sequence"/>
</dbReference>
<comment type="caution">
    <text evidence="1">The sequence shown here is derived from an EMBL/GenBank/DDBJ whole genome shotgun (WGS) entry which is preliminary data.</text>
</comment>
<evidence type="ECO:0000313" key="2">
    <source>
        <dbReference type="Proteomes" id="UP000241167"/>
    </source>
</evidence>
<organism evidence="1 2">
    <name type="scientific">Allosphingosinicella deserti</name>
    <dbReference type="NCBI Taxonomy" id="2116704"/>
    <lineage>
        <taxon>Bacteria</taxon>
        <taxon>Pseudomonadati</taxon>
        <taxon>Pseudomonadota</taxon>
        <taxon>Alphaproteobacteria</taxon>
        <taxon>Sphingomonadales</taxon>
        <taxon>Sphingomonadaceae</taxon>
        <taxon>Allosphingosinicella</taxon>
    </lineage>
</organism>
<evidence type="ECO:0000313" key="1">
    <source>
        <dbReference type="EMBL" id="PSJ42206.1"/>
    </source>
</evidence>
<accession>A0A2P7QW63</accession>
<keyword evidence="2" id="KW-1185">Reference proteome</keyword>
<protein>
    <submittedName>
        <fullName evidence="1">Uncharacterized protein</fullName>
    </submittedName>
</protein>
<gene>
    <name evidence="1" type="ORF">C7I55_08210</name>
</gene>
<dbReference type="EMBL" id="PXYI01000002">
    <property type="protein sequence ID" value="PSJ42206.1"/>
    <property type="molecule type" value="Genomic_DNA"/>
</dbReference>